<comment type="caution">
    <text evidence="1">The sequence shown here is derived from an EMBL/GenBank/DDBJ whole genome shotgun (WGS) entry which is preliminary data.</text>
</comment>
<reference evidence="1" key="1">
    <citation type="submission" date="2019-08" db="EMBL/GenBank/DDBJ databases">
        <authorList>
            <person name="Kucharzyk K."/>
            <person name="Murdoch R.W."/>
            <person name="Higgins S."/>
            <person name="Loffler F."/>
        </authorList>
    </citation>
    <scope>NUCLEOTIDE SEQUENCE</scope>
</reference>
<gene>
    <name evidence="1" type="ORF">SDC9_136267</name>
</gene>
<accession>A0A645DIP3</accession>
<dbReference type="AntiFam" id="ANF00007">
    <property type="entry name" value="Shadow ORF (opposite clpB)"/>
</dbReference>
<name>A0A645DIP3_9ZZZZ</name>
<protein>
    <submittedName>
        <fullName evidence="1">Uncharacterized protein</fullName>
    </submittedName>
</protein>
<proteinExistence type="predicted"/>
<sequence>MDFVDEQNDLARAGLHLINDLAQALFKLALHAGTGLQQAHVQRVDRHIAQRRRHVVGHHARGKALDHSRLADPGLARQQRVVLAAAQQNIDDLADLVVAPGDRIKLALTRLLGQVHRIFFQRTALAALGTAHGLAGLARLRAAGHAAAIAGGLVLFGRRLDDLHQIGRHHVGLQLAEFARHALQHRAQVGGFQQTDHQIATTDHVVAIQQRRVDPGTLDGRINVLGKIHNRRRTARQAVQLGRDVLFQRRGIELVVLENVAEIRILILDDLMHPMHQLHIRIAPQLARHRGSLRCPEHLRVQLAEQMIATNF</sequence>
<organism evidence="1">
    <name type="scientific">bioreactor metagenome</name>
    <dbReference type="NCBI Taxonomy" id="1076179"/>
    <lineage>
        <taxon>unclassified sequences</taxon>
        <taxon>metagenomes</taxon>
        <taxon>ecological metagenomes</taxon>
    </lineage>
</organism>
<dbReference type="EMBL" id="VSSQ01036638">
    <property type="protein sequence ID" value="MPM89159.1"/>
    <property type="molecule type" value="Genomic_DNA"/>
</dbReference>
<evidence type="ECO:0000313" key="1">
    <source>
        <dbReference type="EMBL" id="MPM89159.1"/>
    </source>
</evidence>
<dbReference type="AlphaFoldDB" id="A0A645DIP3"/>